<feature type="transmembrane region" description="Helical" evidence="4">
    <location>
        <begin position="352"/>
        <end position="374"/>
    </location>
</feature>
<keyword evidence="1 4" id="KW-0812">Transmembrane</keyword>
<sequence>MLVQIGTLIAATGLVQLANGFFNTFLSLRLTVEDFGATLTGIVLSAYFIGFTIGAVSSGQVIQRVGHIRAYTAFAGMVVIATAVMPLFASPIAWILCRAVIGMGCVGLFITTESWLNAKAQADQRGRVFAIYMVGTFLALAAGQLLIGKLAIQSSTPFNIIVALFALALVMVSTTRAEPPAVTPEASTLRYGDLTRQAPVAVVGCVISGMISSAFYALVPAWMLSNHVAQETIALFMLVAVLGGLALQVPVGRLSDRVDRRVVLAGLALGFSAAAILLVLLPRRLAAVLPVAALLGGFMSTLYPVCVAHALDRMPADRVVAVSGRLILVSGLGSALGPIVGAGVMARLDIDGLLYFMAAAAALLAGVAGLRILARAPPVKVERPFEVIDPMTAPISLEPEATDEDGTPRPVAA</sequence>
<name>A0A370L552_9HYPH</name>
<feature type="transmembrane region" description="Helical" evidence="4">
    <location>
        <begin position="158"/>
        <end position="177"/>
    </location>
</feature>
<evidence type="ECO:0000256" key="2">
    <source>
        <dbReference type="ARBA" id="ARBA00022989"/>
    </source>
</evidence>
<comment type="caution">
    <text evidence="6">The sequence shown here is derived from an EMBL/GenBank/DDBJ whole genome shotgun (WGS) entry which is preliminary data.</text>
</comment>
<feature type="domain" description="Major facilitator superfamily (MFS) profile" evidence="5">
    <location>
        <begin position="1"/>
        <end position="377"/>
    </location>
</feature>
<keyword evidence="2 4" id="KW-1133">Transmembrane helix</keyword>
<dbReference type="OrthoDB" id="9810614at2"/>
<reference evidence="7" key="1">
    <citation type="submission" date="2018-07" db="EMBL/GenBank/DDBJ databases">
        <authorList>
            <person name="Safronova V.I."/>
            <person name="Chirak E.R."/>
            <person name="Sazanova A.L."/>
        </authorList>
    </citation>
    <scope>NUCLEOTIDE SEQUENCE [LARGE SCALE GENOMIC DNA]</scope>
    <source>
        <strain evidence="7">RCAM04685</strain>
    </source>
</reference>
<accession>A0A370L552</accession>
<protein>
    <submittedName>
        <fullName evidence="6">MFS transporter</fullName>
    </submittedName>
</protein>
<dbReference type="InterPro" id="IPR047200">
    <property type="entry name" value="MFS_YcaD-like"/>
</dbReference>
<organism evidence="6 7">
    <name type="scientific">Bosea caraganae</name>
    <dbReference type="NCBI Taxonomy" id="2763117"/>
    <lineage>
        <taxon>Bacteria</taxon>
        <taxon>Pseudomonadati</taxon>
        <taxon>Pseudomonadota</taxon>
        <taxon>Alphaproteobacteria</taxon>
        <taxon>Hyphomicrobiales</taxon>
        <taxon>Boseaceae</taxon>
        <taxon>Bosea</taxon>
    </lineage>
</organism>
<evidence type="ECO:0000256" key="1">
    <source>
        <dbReference type="ARBA" id="ARBA00022692"/>
    </source>
</evidence>
<dbReference type="SUPFAM" id="SSF103473">
    <property type="entry name" value="MFS general substrate transporter"/>
    <property type="match status" value="1"/>
</dbReference>
<dbReference type="InterPro" id="IPR011701">
    <property type="entry name" value="MFS"/>
</dbReference>
<feature type="transmembrane region" description="Helical" evidence="4">
    <location>
        <begin position="68"/>
        <end position="87"/>
    </location>
</feature>
<dbReference type="PANTHER" id="PTHR23521">
    <property type="entry name" value="TRANSPORTER MFS SUPERFAMILY"/>
    <property type="match status" value="1"/>
</dbReference>
<keyword evidence="7" id="KW-1185">Reference proteome</keyword>
<evidence type="ECO:0000313" key="6">
    <source>
        <dbReference type="EMBL" id="RDJ24059.1"/>
    </source>
</evidence>
<dbReference type="RefSeq" id="WP_114829921.1">
    <property type="nucleotide sequence ID" value="NZ_QQTO01000007.1"/>
</dbReference>
<dbReference type="Gene3D" id="1.20.1250.20">
    <property type="entry name" value="MFS general substrate transporter like domains"/>
    <property type="match status" value="2"/>
</dbReference>
<dbReference type="PROSITE" id="PS50850">
    <property type="entry name" value="MFS"/>
    <property type="match status" value="1"/>
</dbReference>
<feature type="transmembrane region" description="Helical" evidence="4">
    <location>
        <begin position="198"/>
        <end position="221"/>
    </location>
</feature>
<evidence type="ECO:0000313" key="7">
    <source>
        <dbReference type="Proteomes" id="UP000255207"/>
    </source>
</evidence>
<evidence type="ECO:0000259" key="5">
    <source>
        <dbReference type="PROSITE" id="PS50850"/>
    </source>
</evidence>
<dbReference type="CDD" id="cd17477">
    <property type="entry name" value="MFS_YcaD_like"/>
    <property type="match status" value="1"/>
</dbReference>
<dbReference type="EMBL" id="QQTP01000007">
    <property type="protein sequence ID" value="RDJ24059.1"/>
    <property type="molecule type" value="Genomic_DNA"/>
</dbReference>
<dbReference type="Proteomes" id="UP000255207">
    <property type="component" value="Unassembled WGS sequence"/>
</dbReference>
<keyword evidence="3 4" id="KW-0472">Membrane</keyword>
<feature type="transmembrane region" description="Helical" evidence="4">
    <location>
        <begin position="36"/>
        <end position="56"/>
    </location>
</feature>
<dbReference type="PANTHER" id="PTHR23521:SF3">
    <property type="entry name" value="MFS TRANSPORTER"/>
    <property type="match status" value="1"/>
</dbReference>
<evidence type="ECO:0000256" key="4">
    <source>
        <dbReference type="SAM" id="Phobius"/>
    </source>
</evidence>
<dbReference type="InterPro" id="IPR020846">
    <property type="entry name" value="MFS_dom"/>
</dbReference>
<feature type="transmembrane region" description="Helical" evidence="4">
    <location>
        <begin position="287"/>
        <end position="305"/>
    </location>
</feature>
<evidence type="ECO:0000256" key="3">
    <source>
        <dbReference type="ARBA" id="ARBA00023136"/>
    </source>
</evidence>
<dbReference type="GO" id="GO:0005886">
    <property type="term" value="C:plasma membrane"/>
    <property type="evidence" value="ECO:0007669"/>
    <property type="project" value="TreeGrafter"/>
</dbReference>
<gene>
    <name evidence="6" type="ORF">DWE98_14125</name>
</gene>
<feature type="transmembrane region" description="Helical" evidence="4">
    <location>
        <begin position="128"/>
        <end position="152"/>
    </location>
</feature>
<dbReference type="Pfam" id="PF07690">
    <property type="entry name" value="MFS_1"/>
    <property type="match status" value="1"/>
</dbReference>
<feature type="transmembrane region" description="Helical" evidence="4">
    <location>
        <begin position="262"/>
        <end position="281"/>
    </location>
</feature>
<dbReference type="AlphaFoldDB" id="A0A370L552"/>
<dbReference type="InterPro" id="IPR036259">
    <property type="entry name" value="MFS_trans_sf"/>
</dbReference>
<feature type="transmembrane region" description="Helical" evidence="4">
    <location>
        <begin position="326"/>
        <end position="346"/>
    </location>
</feature>
<proteinExistence type="predicted"/>
<feature type="transmembrane region" description="Helical" evidence="4">
    <location>
        <begin position="93"/>
        <end position="116"/>
    </location>
</feature>
<dbReference type="GO" id="GO:0022857">
    <property type="term" value="F:transmembrane transporter activity"/>
    <property type="evidence" value="ECO:0007669"/>
    <property type="project" value="InterPro"/>
</dbReference>
<feature type="transmembrane region" description="Helical" evidence="4">
    <location>
        <begin position="233"/>
        <end position="250"/>
    </location>
</feature>